<dbReference type="GeneID" id="19333572"/>
<dbReference type="VEuPathDB" id="FungiDB:MYCFIDRAFT_176505"/>
<dbReference type="EMBL" id="KB446560">
    <property type="protein sequence ID" value="EME81204.1"/>
    <property type="molecule type" value="Genomic_DNA"/>
</dbReference>
<evidence type="ECO:0000313" key="1">
    <source>
        <dbReference type="EMBL" id="EME81204.1"/>
    </source>
</evidence>
<dbReference type="KEGG" id="pfj:MYCFIDRAFT_176505"/>
<dbReference type="AlphaFoldDB" id="M2ZQ61"/>
<reference evidence="1 2" key="1">
    <citation type="journal article" date="2012" name="PLoS Pathog.">
        <title>Diverse lifestyles and strategies of plant pathogenesis encoded in the genomes of eighteen Dothideomycetes fungi.</title>
        <authorList>
            <person name="Ohm R.A."/>
            <person name="Feau N."/>
            <person name="Henrissat B."/>
            <person name="Schoch C.L."/>
            <person name="Horwitz B.A."/>
            <person name="Barry K.W."/>
            <person name="Condon B.J."/>
            <person name="Copeland A.C."/>
            <person name="Dhillon B."/>
            <person name="Glaser F."/>
            <person name="Hesse C.N."/>
            <person name="Kosti I."/>
            <person name="LaButti K."/>
            <person name="Lindquist E.A."/>
            <person name="Lucas S."/>
            <person name="Salamov A.A."/>
            <person name="Bradshaw R.E."/>
            <person name="Ciuffetti L."/>
            <person name="Hamelin R.C."/>
            <person name="Kema G.H.J."/>
            <person name="Lawrence C."/>
            <person name="Scott J.A."/>
            <person name="Spatafora J.W."/>
            <person name="Turgeon B.G."/>
            <person name="de Wit P.J.G.M."/>
            <person name="Zhong S."/>
            <person name="Goodwin S.B."/>
            <person name="Grigoriev I.V."/>
        </authorList>
    </citation>
    <scope>NUCLEOTIDE SEQUENCE [LARGE SCALE GENOMIC DNA]</scope>
    <source>
        <strain evidence="1 2">CIRAD86</strain>
    </source>
</reference>
<proteinExistence type="predicted"/>
<protein>
    <submittedName>
        <fullName evidence="1">Uncharacterized protein</fullName>
    </submittedName>
</protein>
<evidence type="ECO:0000313" key="2">
    <source>
        <dbReference type="Proteomes" id="UP000016932"/>
    </source>
</evidence>
<accession>M2ZQ61</accession>
<dbReference type="RefSeq" id="XP_007928451.1">
    <property type="nucleotide sequence ID" value="XM_007930260.1"/>
</dbReference>
<name>M2ZQ61_PSEFD</name>
<keyword evidence="2" id="KW-1185">Reference proteome</keyword>
<gene>
    <name evidence="1" type="ORF">MYCFIDRAFT_176505</name>
</gene>
<organism evidence="1 2">
    <name type="scientific">Pseudocercospora fijiensis (strain CIRAD86)</name>
    <name type="common">Black leaf streak disease fungus</name>
    <name type="synonym">Mycosphaerella fijiensis</name>
    <dbReference type="NCBI Taxonomy" id="383855"/>
    <lineage>
        <taxon>Eukaryota</taxon>
        <taxon>Fungi</taxon>
        <taxon>Dikarya</taxon>
        <taxon>Ascomycota</taxon>
        <taxon>Pezizomycotina</taxon>
        <taxon>Dothideomycetes</taxon>
        <taxon>Dothideomycetidae</taxon>
        <taxon>Mycosphaerellales</taxon>
        <taxon>Mycosphaerellaceae</taxon>
        <taxon>Pseudocercospora</taxon>
    </lineage>
</organism>
<sequence length="93" mass="10402">MLLPAQSAISLNRGVQYCIPEARRKAPNNLALHRSSSTYLTISGSIALRISGKNVYWRRNTGREGLPWKLQFKSSGICRRKSCISAYSFHCAS</sequence>
<dbReference type="Proteomes" id="UP000016932">
    <property type="component" value="Unassembled WGS sequence"/>
</dbReference>
<dbReference type="HOGENOM" id="CLU_2400632_0_0_1"/>
<dbReference type="OrthoDB" id="10407993at2759"/>